<reference evidence="2" key="1">
    <citation type="submission" date="2020-07" db="EMBL/GenBank/DDBJ databases">
        <title>The High-quality genome of the commercially important snow crab, Chionoecetes opilio.</title>
        <authorList>
            <person name="Jeong J.-H."/>
            <person name="Ryu S."/>
        </authorList>
    </citation>
    <scope>NUCLEOTIDE SEQUENCE</scope>
    <source>
        <strain evidence="2">MADBK_172401_WGS</strain>
        <tissue evidence="2">Digestive gland</tissue>
    </source>
</reference>
<accession>A0A8J4YNZ3</accession>
<keyword evidence="3" id="KW-1185">Reference proteome</keyword>
<evidence type="ECO:0000313" key="2">
    <source>
        <dbReference type="EMBL" id="KAG0724040.1"/>
    </source>
</evidence>
<sequence>MSVRWPTSAATARAATWTAALTVTARMDLLQDPCRPVRTLMSVRSWVISVPSAATTWRALSAASVPTATRSPPTAATARTSTSAPRPPTTAGSCAKTSLGPSCAFVPMATNR</sequence>
<evidence type="ECO:0000313" key="3">
    <source>
        <dbReference type="Proteomes" id="UP000770661"/>
    </source>
</evidence>
<feature type="compositionally biased region" description="Low complexity" evidence="1">
    <location>
        <begin position="62"/>
        <end position="84"/>
    </location>
</feature>
<organism evidence="2 3">
    <name type="scientific">Chionoecetes opilio</name>
    <name type="common">Atlantic snow crab</name>
    <name type="synonym">Cancer opilio</name>
    <dbReference type="NCBI Taxonomy" id="41210"/>
    <lineage>
        <taxon>Eukaryota</taxon>
        <taxon>Metazoa</taxon>
        <taxon>Ecdysozoa</taxon>
        <taxon>Arthropoda</taxon>
        <taxon>Crustacea</taxon>
        <taxon>Multicrustacea</taxon>
        <taxon>Malacostraca</taxon>
        <taxon>Eumalacostraca</taxon>
        <taxon>Eucarida</taxon>
        <taxon>Decapoda</taxon>
        <taxon>Pleocyemata</taxon>
        <taxon>Brachyura</taxon>
        <taxon>Eubrachyura</taxon>
        <taxon>Majoidea</taxon>
        <taxon>Majidae</taxon>
        <taxon>Chionoecetes</taxon>
    </lineage>
</organism>
<dbReference type="Proteomes" id="UP000770661">
    <property type="component" value="Unassembled WGS sequence"/>
</dbReference>
<comment type="caution">
    <text evidence="2">The sequence shown here is derived from an EMBL/GenBank/DDBJ whole genome shotgun (WGS) entry which is preliminary data.</text>
</comment>
<dbReference type="EMBL" id="JACEEZ010007455">
    <property type="protein sequence ID" value="KAG0724040.1"/>
    <property type="molecule type" value="Genomic_DNA"/>
</dbReference>
<protein>
    <submittedName>
        <fullName evidence="2">Uncharacterized protein</fullName>
    </submittedName>
</protein>
<dbReference type="AlphaFoldDB" id="A0A8J4YNZ3"/>
<proteinExistence type="predicted"/>
<feature type="region of interest" description="Disordered" evidence="1">
    <location>
        <begin position="62"/>
        <end position="112"/>
    </location>
</feature>
<evidence type="ECO:0000256" key="1">
    <source>
        <dbReference type="SAM" id="MobiDB-lite"/>
    </source>
</evidence>
<gene>
    <name evidence="2" type="ORF">GWK47_041471</name>
</gene>
<name>A0A8J4YNZ3_CHIOP</name>